<dbReference type="InterPro" id="IPR036938">
    <property type="entry name" value="PAP2/HPO_sf"/>
</dbReference>
<comment type="caution">
    <text evidence="10">The sequence shown here is derived from an EMBL/GenBank/DDBJ whole genome shotgun (WGS) entry which is preliminary data.</text>
</comment>
<dbReference type="EMBL" id="CAWYQH010000046">
    <property type="protein sequence ID" value="CAK8678114.1"/>
    <property type="molecule type" value="Genomic_DNA"/>
</dbReference>
<feature type="transmembrane region" description="Helical" evidence="8">
    <location>
        <begin position="195"/>
        <end position="211"/>
    </location>
</feature>
<evidence type="ECO:0000256" key="4">
    <source>
        <dbReference type="ARBA" id="ARBA00022824"/>
    </source>
</evidence>
<dbReference type="InterPro" id="IPR000326">
    <property type="entry name" value="PAP2/HPO"/>
</dbReference>
<dbReference type="PANTHER" id="PTHR14969">
    <property type="entry name" value="SPHINGOSINE-1-PHOSPHATE PHOSPHOHYDROLASE"/>
    <property type="match status" value="1"/>
</dbReference>
<feature type="transmembrane region" description="Helical" evidence="8">
    <location>
        <begin position="356"/>
        <end position="378"/>
    </location>
</feature>
<accession>A0ABP0FEM4</accession>
<keyword evidence="3" id="KW-0378">Hydrolase</keyword>
<keyword evidence="6 8" id="KW-0472">Membrane</keyword>
<evidence type="ECO:0000256" key="8">
    <source>
        <dbReference type="SAM" id="Phobius"/>
    </source>
</evidence>
<organism evidence="10 11">
    <name type="scientific">Clavelina lepadiformis</name>
    <name type="common">Light-bulb sea squirt</name>
    <name type="synonym">Ascidia lepadiformis</name>
    <dbReference type="NCBI Taxonomy" id="159417"/>
    <lineage>
        <taxon>Eukaryota</taxon>
        <taxon>Metazoa</taxon>
        <taxon>Chordata</taxon>
        <taxon>Tunicata</taxon>
        <taxon>Ascidiacea</taxon>
        <taxon>Aplousobranchia</taxon>
        <taxon>Clavelinidae</taxon>
        <taxon>Clavelina</taxon>
    </lineage>
</organism>
<evidence type="ECO:0000256" key="1">
    <source>
        <dbReference type="ARBA" id="ARBA00004477"/>
    </source>
</evidence>
<keyword evidence="11" id="KW-1185">Reference proteome</keyword>
<evidence type="ECO:0000256" key="7">
    <source>
        <dbReference type="ARBA" id="ARBA00038324"/>
    </source>
</evidence>
<keyword evidence="5 8" id="KW-1133">Transmembrane helix</keyword>
<keyword evidence="4" id="KW-0256">Endoplasmic reticulum</keyword>
<feature type="domain" description="Phosphatidic acid phosphatase type 2/haloperoxidase" evidence="9">
    <location>
        <begin position="91"/>
        <end position="206"/>
    </location>
</feature>
<evidence type="ECO:0000256" key="5">
    <source>
        <dbReference type="ARBA" id="ARBA00022989"/>
    </source>
</evidence>
<dbReference type="Gene3D" id="1.20.144.10">
    <property type="entry name" value="Phosphatidic acid phosphatase type 2/haloperoxidase"/>
    <property type="match status" value="1"/>
</dbReference>
<dbReference type="SMART" id="SM00014">
    <property type="entry name" value="acidPPc"/>
    <property type="match status" value="1"/>
</dbReference>
<protein>
    <recommendedName>
        <fullName evidence="9">Phosphatidic acid phosphatase type 2/haloperoxidase domain-containing protein</fullName>
    </recommendedName>
</protein>
<gene>
    <name evidence="10" type="ORF">CVLEPA_LOCUS8066</name>
</gene>
<comment type="subcellular location">
    <subcellularLocation>
        <location evidence="1">Endoplasmic reticulum membrane</location>
        <topology evidence="1">Multi-pass membrane protein</topology>
    </subcellularLocation>
</comment>
<proteinExistence type="inferred from homology"/>
<evidence type="ECO:0000313" key="10">
    <source>
        <dbReference type="EMBL" id="CAK8678114.1"/>
    </source>
</evidence>
<dbReference type="Proteomes" id="UP001642483">
    <property type="component" value="Unassembled WGS sequence"/>
</dbReference>
<dbReference type="Pfam" id="PF01569">
    <property type="entry name" value="PAP2"/>
    <property type="match status" value="1"/>
</dbReference>
<sequence length="384" mass="42877">MDALKFLNGPVPVAWFQYFCGVRWKNKNPKNQIYPASVAGCSNNVGEKDRNFIITNKTIFILAKAGSELAGEPFYYIFFPACSWIFEITLSRRTLMMLTASMYIGQSLKDVLKKPRPSSPPVIRMDEKYETEYGMPSTHTMCGVTAPFSLLLVASKFYQMPLHQGIVLSGIWSSAVMISRVYLGMHSIMETCTGAILSIILLSLYPTVAWLDESLVHSSLVSWCVGAGSFLLSWVVFQLDADIDQQTGLPRWNTARGDMAEILGWCAGFLIGSRQSVLSKTLMTHLSPTSQLQVLLPITEAGPSALRCLVRFTAGSSLLGPFGFMVRKLLLRFFVRVNGYQISDIKAAKRKPNVELPYKFLTTFLSGFVSTYVIPSILQYCNLW</sequence>
<evidence type="ECO:0000313" key="11">
    <source>
        <dbReference type="Proteomes" id="UP001642483"/>
    </source>
</evidence>
<evidence type="ECO:0000256" key="2">
    <source>
        <dbReference type="ARBA" id="ARBA00022692"/>
    </source>
</evidence>
<evidence type="ECO:0000259" key="9">
    <source>
        <dbReference type="SMART" id="SM00014"/>
    </source>
</evidence>
<reference evidence="10 11" key="1">
    <citation type="submission" date="2024-02" db="EMBL/GenBank/DDBJ databases">
        <authorList>
            <person name="Daric V."/>
            <person name="Darras S."/>
        </authorList>
    </citation>
    <scope>NUCLEOTIDE SEQUENCE [LARGE SCALE GENOMIC DNA]</scope>
</reference>
<name>A0ABP0FEM4_CLALP</name>
<feature type="transmembrane region" description="Helical" evidence="8">
    <location>
        <begin position="166"/>
        <end position="183"/>
    </location>
</feature>
<dbReference type="SUPFAM" id="SSF48317">
    <property type="entry name" value="Acid phosphatase/Vanadium-dependent haloperoxidase"/>
    <property type="match status" value="1"/>
</dbReference>
<evidence type="ECO:0000256" key="3">
    <source>
        <dbReference type="ARBA" id="ARBA00022801"/>
    </source>
</evidence>
<comment type="similarity">
    <text evidence="7">Belongs to the type 2 lipid phosphate phosphatase family.</text>
</comment>
<feature type="transmembrane region" description="Helical" evidence="8">
    <location>
        <begin position="217"/>
        <end position="237"/>
    </location>
</feature>
<keyword evidence="2 8" id="KW-0812">Transmembrane</keyword>
<dbReference type="PANTHER" id="PTHR14969:SF28">
    <property type="entry name" value="DIHYDROSPHINGOSINE 1-PHOSPHATE PHOSPHATASE LCB3-RELATED"/>
    <property type="match status" value="1"/>
</dbReference>
<evidence type="ECO:0000256" key="6">
    <source>
        <dbReference type="ARBA" id="ARBA00023136"/>
    </source>
</evidence>